<feature type="transmembrane region" description="Helical" evidence="1">
    <location>
        <begin position="41"/>
        <end position="62"/>
    </location>
</feature>
<proteinExistence type="predicted"/>
<organism evidence="2 3">
    <name type="scientific">Entomospira nematocerorum</name>
    <dbReference type="NCBI Taxonomy" id="2719987"/>
    <lineage>
        <taxon>Bacteria</taxon>
        <taxon>Pseudomonadati</taxon>
        <taxon>Spirochaetota</taxon>
        <taxon>Spirochaetia</taxon>
        <taxon>Spirochaetales</taxon>
        <taxon>Spirochaetaceae</taxon>
        <taxon>Entomospira</taxon>
    </lineage>
</organism>
<evidence type="ECO:0000313" key="3">
    <source>
        <dbReference type="Proteomes" id="UP000752013"/>
    </source>
</evidence>
<reference evidence="2" key="1">
    <citation type="submission" date="2020-03" db="EMBL/GenBank/DDBJ databases">
        <title>Spirochaetal bacteria isolated from arthropods constitute a novel genus Entomospira genus novum within the order Spirochaetales.</title>
        <authorList>
            <person name="Grana-Miraglia L."/>
            <person name="Sikutova S."/>
            <person name="Fingerle V."/>
            <person name="Sing A."/>
            <person name="Castillo-Ramirez S."/>
            <person name="Margos G."/>
            <person name="Rudolf I."/>
        </authorList>
    </citation>
    <scope>NUCLEOTIDE SEQUENCE</scope>
    <source>
        <strain evidence="2">BR208</strain>
    </source>
</reference>
<sequence length="66" mass="7794">MTTWILLLLAFLAVMAVVGWQLHQATSQNRDETGLPSRRRFFMRQITSLTVFLLCAFLLLYIRRHK</sequence>
<evidence type="ECO:0000313" key="2">
    <source>
        <dbReference type="EMBL" id="NIZ47681.1"/>
    </source>
</evidence>
<protein>
    <submittedName>
        <fullName evidence="2">Uncharacterized protein</fullName>
    </submittedName>
</protein>
<gene>
    <name evidence="2" type="ORF">HCT46_07125</name>
</gene>
<keyword evidence="1" id="KW-1133">Transmembrane helix</keyword>
<dbReference type="RefSeq" id="WP_167704349.1">
    <property type="nucleotide sequence ID" value="NZ_CP118169.1"/>
</dbReference>
<dbReference type="AlphaFoldDB" id="A0A968GH01"/>
<keyword evidence="1" id="KW-0472">Membrane</keyword>
<name>A0A968GH01_9SPIO</name>
<dbReference type="Proteomes" id="UP000752013">
    <property type="component" value="Unassembled WGS sequence"/>
</dbReference>
<keyword evidence="3" id="KW-1185">Reference proteome</keyword>
<comment type="caution">
    <text evidence="2">The sequence shown here is derived from an EMBL/GenBank/DDBJ whole genome shotgun (WGS) entry which is preliminary data.</text>
</comment>
<accession>A0A968GH01</accession>
<keyword evidence="1" id="KW-0812">Transmembrane</keyword>
<evidence type="ECO:0000256" key="1">
    <source>
        <dbReference type="SAM" id="Phobius"/>
    </source>
</evidence>
<dbReference type="EMBL" id="JAATLK010000002">
    <property type="protein sequence ID" value="NIZ47681.1"/>
    <property type="molecule type" value="Genomic_DNA"/>
</dbReference>